<dbReference type="EMBL" id="CAUOFW020002059">
    <property type="protein sequence ID" value="CAK9150836.1"/>
    <property type="molecule type" value="Genomic_DNA"/>
</dbReference>
<dbReference type="PANTHER" id="PTHR38222:SF1">
    <property type="entry name" value="TFIIS N-TERMINAL DOMAIN-CONTAINING PROTEIN"/>
    <property type="match status" value="1"/>
</dbReference>
<evidence type="ECO:0000256" key="1">
    <source>
        <dbReference type="SAM" id="MobiDB-lite"/>
    </source>
</evidence>
<proteinExistence type="predicted"/>
<dbReference type="Proteomes" id="UP001642360">
    <property type="component" value="Unassembled WGS sequence"/>
</dbReference>
<keyword evidence="3" id="KW-1185">Reference proteome</keyword>
<organism evidence="2 3">
    <name type="scientific">Ilex paraguariensis</name>
    <name type="common">yerba mate</name>
    <dbReference type="NCBI Taxonomy" id="185542"/>
    <lineage>
        <taxon>Eukaryota</taxon>
        <taxon>Viridiplantae</taxon>
        <taxon>Streptophyta</taxon>
        <taxon>Embryophyta</taxon>
        <taxon>Tracheophyta</taxon>
        <taxon>Spermatophyta</taxon>
        <taxon>Magnoliopsida</taxon>
        <taxon>eudicotyledons</taxon>
        <taxon>Gunneridae</taxon>
        <taxon>Pentapetalae</taxon>
        <taxon>asterids</taxon>
        <taxon>campanulids</taxon>
        <taxon>Aquifoliales</taxon>
        <taxon>Aquifoliaceae</taxon>
        <taxon>Ilex</taxon>
    </lineage>
</organism>
<name>A0ABC8S3M1_9AQUA</name>
<feature type="region of interest" description="Disordered" evidence="1">
    <location>
        <begin position="18"/>
        <end position="43"/>
    </location>
</feature>
<dbReference type="AlphaFoldDB" id="A0ABC8S3M1"/>
<protein>
    <submittedName>
        <fullName evidence="2">Uncharacterized protein</fullName>
    </submittedName>
</protein>
<reference evidence="2 3" key="1">
    <citation type="submission" date="2024-02" db="EMBL/GenBank/DDBJ databases">
        <authorList>
            <person name="Vignale AGUSTIN F."/>
            <person name="Sosa J E."/>
            <person name="Modenutti C."/>
        </authorList>
    </citation>
    <scope>NUCLEOTIDE SEQUENCE [LARGE SCALE GENOMIC DNA]</scope>
</reference>
<gene>
    <name evidence="2" type="ORF">ILEXP_LOCUS18987</name>
</gene>
<evidence type="ECO:0000313" key="3">
    <source>
        <dbReference type="Proteomes" id="UP001642360"/>
    </source>
</evidence>
<feature type="compositionally biased region" description="Low complexity" evidence="1">
    <location>
        <begin position="22"/>
        <end position="35"/>
    </location>
</feature>
<dbReference type="PANTHER" id="PTHR38222">
    <property type="entry name" value="TFIIS N-TERMINAL DOMAIN-CONTAINING PROTEIN"/>
    <property type="match status" value="1"/>
</dbReference>
<accession>A0ABC8S3M1</accession>
<sequence>MSALVDIWTSEQAKLRNKGQATVSSGSAPTSPGASQVNHEEEERNSLGLLSPIFAKLVRFKLPPTMYSEASVSLLVEWFSA</sequence>
<comment type="caution">
    <text evidence="2">The sequence shown here is derived from an EMBL/GenBank/DDBJ whole genome shotgun (WGS) entry which is preliminary data.</text>
</comment>
<evidence type="ECO:0000313" key="2">
    <source>
        <dbReference type="EMBL" id="CAK9150836.1"/>
    </source>
</evidence>